<dbReference type="Gene3D" id="1.10.10.10">
    <property type="entry name" value="Winged helix-like DNA-binding domain superfamily/Winged helix DNA-binding domain"/>
    <property type="match status" value="1"/>
</dbReference>
<keyword evidence="5 6" id="KW-0804">Transcription</keyword>
<feature type="domain" description="RNA polymerase sigma-70 region 2" evidence="8">
    <location>
        <begin position="14"/>
        <end position="78"/>
    </location>
</feature>
<evidence type="ECO:0000256" key="4">
    <source>
        <dbReference type="ARBA" id="ARBA00023125"/>
    </source>
</evidence>
<evidence type="ECO:0000256" key="6">
    <source>
        <dbReference type="RuleBase" id="RU000716"/>
    </source>
</evidence>
<dbReference type="NCBIfam" id="TIGR02937">
    <property type="entry name" value="sigma70-ECF"/>
    <property type="match status" value="1"/>
</dbReference>
<dbReference type="PANTHER" id="PTHR43133">
    <property type="entry name" value="RNA POLYMERASE ECF-TYPE SIGMA FACTO"/>
    <property type="match status" value="1"/>
</dbReference>
<accession>A0A840RLP5</accession>
<dbReference type="InterPro" id="IPR036388">
    <property type="entry name" value="WH-like_DNA-bd_sf"/>
</dbReference>
<evidence type="ECO:0000256" key="2">
    <source>
        <dbReference type="ARBA" id="ARBA00023015"/>
    </source>
</evidence>
<evidence type="ECO:0000313" key="11">
    <source>
        <dbReference type="Proteomes" id="UP000571084"/>
    </source>
</evidence>
<proteinExistence type="inferred from homology"/>
<protein>
    <recommendedName>
        <fullName evidence="6">RNA polymerase sigma factor</fullName>
    </recommendedName>
</protein>
<organism evidence="10 11">
    <name type="scientific">Glaciimonas immobilis</name>
    <dbReference type="NCBI Taxonomy" id="728004"/>
    <lineage>
        <taxon>Bacteria</taxon>
        <taxon>Pseudomonadati</taxon>
        <taxon>Pseudomonadota</taxon>
        <taxon>Betaproteobacteria</taxon>
        <taxon>Burkholderiales</taxon>
        <taxon>Oxalobacteraceae</taxon>
        <taxon>Glaciimonas</taxon>
    </lineage>
</organism>
<dbReference type="RefSeq" id="WP_168055337.1">
    <property type="nucleotide sequence ID" value="NZ_JAAOZT010000006.1"/>
</dbReference>
<comment type="caution">
    <text evidence="10">The sequence shown here is derived from an EMBL/GenBank/DDBJ whole genome shotgun (WGS) entry which is preliminary data.</text>
</comment>
<dbReference type="PROSITE" id="PS01063">
    <property type="entry name" value="SIGMA70_ECF"/>
    <property type="match status" value="1"/>
</dbReference>
<evidence type="ECO:0000259" key="8">
    <source>
        <dbReference type="Pfam" id="PF04542"/>
    </source>
</evidence>
<keyword evidence="4 6" id="KW-0238">DNA-binding</keyword>
<dbReference type="SUPFAM" id="SSF88946">
    <property type="entry name" value="Sigma2 domain of RNA polymerase sigma factors"/>
    <property type="match status" value="1"/>
</dbReference>
<dbReference type="InterPro" id="IPR039425">
    <property type="entry name" value="RNA_pol_sigma-70-like"/>
</dbReference>
<feature type="region of interest" description="Disordered" evidence="7">
    <location>
        <begin position="184"/>
        <end position="212"/>
    </location>
</feature>
<dbReference type="PANTHER" id="PTHR43133:SF8">
    <property type="entry name" value="RNA POLYMERASE SIGMA FACTOR HI_1459-RELATED"/>
    <property type="match status" value="1"/>
</dbReference>
<keyword evidence="11" id="KW-1185">Reference proteome</keyword>
<dbReference type="GO" id="GO:0003677">
    <property type="term" value="F:DNA binding"/>
    <property type="evidence" value="ECO:0007669"/>
    <property type="project" value="UniProtKB-KW"/>
</dbReference>
<dbReference type="AlphaFoldDB" id="A0A840RLP5"/>
<dbReference type="SUPFAM" id="SSF88659">
    <property type="entry name" value="Sigma3 and sigma4 domains of RNA polymerase sigma factors"/>
    <property type="match status" value="1"/>
</dbReference>
<dbReference type="InterPro" id="IPR013249">
    <property type="entry name" value="RNA_pol_sigma70_r4_t2"/>
</dbReference>
<dbReference type="InterPro" id="IPR014284">
    <property type="entry name" value="RNA_pol_sigma-70_dom"/>
</dbReference>
<evidence type="ECO:0000313" key="10">
    <source>
        <dbReference type="EMBL" id="MBB5199207.1"/>
    </source>
</evidence>
<dbReference type="GO" id="GO:0016987">
    <property type="term" value="F:sigma factor activity"/>
    <property type="evidence" value="ECO:0007669"/>
    <property type="project" value="UniProtKB-KW"/>
</dbReference>
<evidence type="ECO:0000256" key="7">
    <source>
        <dbReference type="SAM" id="MobiDB-lite"/>
    </source>
</evidence>
<evidence type="ECO:0000259" key="9">
    <source>
        <dbReference type="Pfam" id="PF08281"/>
    </source>
</evidence>
<feature type="domain" description="RNA polymerase sigma factor 70 region 4 type 2" evidence="9">
    <location>
        <begin position="121"/>
        <end position="173"/>
    </location>
</feature>
<dbReference type="GO" id="GO:0006352">
    <property type="term" value="P:DNA-templated transcription initiation"/>
    <property type="evidence" value="ECO:0007669"/>
    <property type="project" value="InterPro"/>
</dbReference>
<dbReference type="InterPro" id="IPR007627">
    <property type="entry name" value="RNA_pol_sigma70_r2"/>
</dbReference>
<dbReference type="Proteomes" id="UP000571084">
    <property type="component" value="Unassembled WGS sequence"/>
</dbReference>
<dbReference type="Pfam" id="PF08281">
    <property type="entry name" value="Sigma70_r4_2"/>
    <property type="match status" value="1"/>
</dbReference>
<gene>
    <name evidence="10" type="ORF">HNR39_001034</name>
</gene>
<dbReference type="CDD" id="cd06171">
    <property type="entry name" value="Sigma70_r4"/>
    <property type="match status" value="1"/>
</dbReference>
<keyword evidence="2 6" id="KW-0805">Transcription regulation</keyword>
<dbReference type="InterPro" id="IPR013325">
    <property type="entry name" value="RNA_pol_sigma_r2"/>
</dbReference>
<keyword evidence="3 6" id="KW-0731">Sigma factor</keyword>
<name>A0A840RLP5_9BURK</name>
<evidence type="ECO:0000256" key="1">
    <source>
        <dbReference type="ARBA" id="ARBA00010641"/>
    </source>
</evidence>
<reference evidence="10 11" key="1">
    <citation type="submission" date="2020-08" db="EMBL/GenBank/DDBJ databases">
        <title>Genomic Encyclopedia of Type Strains, Phase IV (KMG-IV): sequencing the most valuable type-strain genomes for metagenomic binning, comparative biology and taxonomic classification.</title>
        <authorList>
            <person name="Goeker M."/>
        </authorList>
    </citation>
    <scope>NUCLEOTIDE SEQUENCE [LARGE SCALE GENOMIC DNA]</scope>
    <source>
        <strain evidence="10 11">DSM 23240</strain>
    </source>
</reference>
<dbReference type="Pfam" id="PF04542">
    <property type="entry name" value="Sigma70_r2"/>
    <property type="match status" value="1"/>
</dbReference>
<sequence length="225" mass="25686">MTQSHKEARFQAIVMPHLNAAFNLARWLTRNGPDAEDIVQEAYLRAFTFFDSFVGEDGRAWLLTIVRNTFYTWHQQNKTQNTTFDEQYHIDEDENFTALQEHDTRRDNNPESILLQKDSQRQLLHALKALPLAFREVMVLRELEELSYKQIATIIGIPVGTVMSRLGRGRELLQKKIQGLPVDQVSKDEGRDKGPTGLIAPITPNKSNALTPSTAITATPMQREI</sequence>
<dbReference type="EMBL" id="JACHHQ010000002">
    <property type="protein sequence ID" value="MBB5199207.1"/>
    <property type="molecule type" value="Genomic_DNA"/>
</dbReference>
<evidence type="ECO:0000256" key="5">
    <source>
        <dbReference type="ARBA" id="ARBA00023163"/>
    </source>
</evidence>
<comment type="similarity">
    <text evidence="1 6">Belongs to the sigma-70 factor family. ECF subfamily.</text>
</comment>
<feature type="compositionally biased region" description="Basic and acidic residues" evidence="7">
    <location>
        <begin position="185"/>
        <end position="194"/>
    </location>
</feature>
<dbReference type="InterPro" id="IPR000838">
    <property type="entry name" value="RNA_pol_sigma70_ECF_CS"/>
</dbReference>
<evidence type="ECO:0000256" key="3">
    <source>
        <dbReference type="ARBA" id="ARBA00023082"/>
    </source>
</evidence>
<dbReference type="Gene3D" id="1.10.1740.10">
    <property type="match status" value="1"/>
</dbReference>
<dbReference type="InterPro" id="IPR013324">
    <property type="entry name" value="RNA_pol_sigma_r3/r4-like"/>
</dbReference>